<keyword evidence="4" id="KW-0326">Glycosidase</keyword>
<dbReference type="InterPro" id="IPR013783">
    <property type="entry name" value="Ig-like_fold"/>
</dbReference>
<reference evidence="7" key="1">
    <citation type="journal article" date="2013" name="Environ. Microbiol.">
        <title>Microbiota from the distal guts of lean and obese adolescents exhibit partial functional redundancy besides clear differences in community structure.</title>
        <authorList>
            <person name="Ferrer M."/>
            <person name="Ruiz A."/>
            <person name="Lanza F."/>
            <person name="Haange S.B."/>
            <person name="Oberbach A."/>
            <person name="Till H."/>
            <person name="Bargiela R."/>
            <person name="Campoy C."/>
            <person name="Segura M.T."/>
            <person name="Richter M."/>
            <person name="von Bergen M."/>
            <person name="Seifert J."/>
            <person name="Suarez A."/>
        </authorList>
    </citation>
    <scope>NUCLEOTIDE SEQUENCE</scope>
</reference>
<dbReference type="GO" id="GO:0004565">
    <property type="term" value="F:beta-galactosidase activity"/>
    <property type="evidence" value="ECO:0007669"/>
    <property type="project" value="UniProtKB-EC"/>
</dbReference>
<evidence type="ECO:0000256" key="3">
    <source>
        <dbReference type="ARBA" id="ARBA00022801"/>
    </source>
</evidence>
<dbReference type="PANTHER" id="PTHR46323">
    <property type="entry name" value="BETA-GALACTOSIDASE"/>
    <property type="match status" value="1"/>
</dbReference>
<feature type="domain" description="Beta-galactosidase" evidence="6">
    <location>
        <begin position="156"/>
        <end position="242"/>
    </location>
</feature>
<dbReference type="GO" id="GO:0005990">
    <property type="term" value="P:lactose catabolic process"/>
    <property type="evidence" value="ECO:0007669"/>
    <property type="project" value="TreeGrafter"/>
</dbReference>
<organism evidence="7">
    <name type="scientific">human gut metagenome</name>
    <dbReference type="NCBI Taxonomy" id="408170"/>
    <lineage>
        <taxon>unclassified sequences</taxon>
        <taxon>metagenomes</taxon>
        <taxon>organismal metagenomes</taxon>
    </lineage>
</organism>
<evidence type="ECO:0000256" key="2">
    <source>
        <dbReference type="ARBA" id="ARBA00012756"/>
    </source>
</evidence>
<dbReference type="InterPro" id="IPR006103">
    <property type="entry name" value="Glyco_hydro_2_cat"/>
</dbReference>
<keyword evidence="3 7" id="KW-0378">Hydrolase</keyword>
<feature type="domain" description="Glycoside hydrolase family 2 catalytic" evidence="5">
    <location>
        <begin position="11"/>
        <end position="143"/>
    </location>
</feature>
<dbReference type="GO" id="GO:0030246">
    <property type="term" value="F:carbohydrate binding"/>
    <property type="evidence" value="ECO:0007669"/>
    <property type="project" value="InterPro"/>
</dbReference>
<dbReference type="InterPro" id="IPR036156">
    <property type="entry name" value="Beta-gal/glucu_dom_sf"/>
</dbReference>
<evidence type="ECO:0000259" key="5">
    <source>
        <dbReference type="Pfam" id="PF02836"/>
    </source>
</evidence>
<dbReference type="Gene3D" id="3.20.20.80">
    <property type="entry name" value="Glycosidases"/>
    <property type="match status" value="1"/>
</dbReference>
<dbReference type="Gene3D" id="2.70.98.10">
    <property type="match status" value="1"/>
</dbReference>
<dbReference type="Gene3D" id="2.60.40.10">
    <property type="entry name" value="Immunoglobulins"/>
    <property type="match status" value="1"/>
</dbReference>
<evidence type="ECO:0000256" key="4">
    <source>
        <dbReference type="ARBA" id="ARBA00023295"/>
    </source>
</evidence>
<protein>
    <recommendedName>
        <fullName evidence="2">beta-galactosidase</fullName>
        <ecNumber evidence="2">3.2.1.23</ecNumber>
    </recommendedName>
</protein>
<dbReference type="InterPro" id="IPR050347">
    <property type="entry name" value="Bact_Beta-galactosidase"/>
</dbReference>
<name>K1SBA7_9ZZZZ</name>
<dbReference type="InterPro" id="IPR014718">
    <property type="entry name" value="GH-type_carb-bd"/>
</dbReference>
<dbReference type="GO" id="GO:0009341">
    <property type="term" value="C:beta-galactosidase complex"/>
    <property type="evidence" value="ECO:0007669"/>
    <property type="project" value="TreeGrafter"/>
</dbReference>
<dbReference type="PANTHER" id="PTHR46323:SF2">
    <property type="entry name" value="BETA-GALACTOSIDASE"/>
    <property type="match status" value="1"/>
</dbReference>
<dbReference type="EC" id="3.2.1.23" evidence="2"/>
<feature type="non-terminal residue" evidence="7">
    <location>
        <position position="1"/>
    </location>
</feature>
<evidence type="ECO:0000313" key="7">
    <source>
        <dbReference type="EMBL" id="EKC52729.1"/>
    </source>
</evidence>
<gene>
    <name evidence="7" type="ORF">LEA_16741</name>
</gene>
<evidence type="ECO:0000256" key="1">
    <source>
        <dbReference type="ARBA" id="ARBA00001412"/>
    </source>
</evidence>
<dbReference type="InterPro" id="IPR017853">
    <property type="entry name" value="GH"/>
</dbReference>
<dbReference type="EMBL" id="AJWY01011450">
    <property type="protein sequence ID" value="EKC52729.1"/>
    <property type="molecule type" value="Genomic_DNA"/>
</dbReference>
<proteinExistence type="predicted"/>
<sequence length="343" mass="38666">RGRLRRGACADPRPIHYEGKNDVADIDSRMYPSIESMIEQDRQDRDKPYFLCEYAHAMGNAIGNLEEYWDYIENRSVRMIGGCIWDWVDQGLCKYGELPTNYYYGGGFGDAPNDNNFCCNGIVTPDRQVTPKLLEVKKVYQYLRLHADDPASGRICIENRYAFLDLDNFCLHWTLLRDGLPVAEGDTDLPSAAPGSTATLTLPYADRVGDDGEYFVNLSVRLRRPCVWADAGHEVASEQLAVTDRRLPGAVQPRTDEPLRISSEEGRLTLAATGFRMEMDLTRGIVTSLRYAGRELIHAGAGFELNWYRSIDNDKRTYRPTVCALRPDAEVTWEAAGDGRSVC</sequence>
<dbReference type="SUPFAM" id="SSF51445">
    <property type="entry name" value="(Trans)glycosidases"/>
    <property type="match status" value="1"/>
</dbReference>
<dbReference type="InterPro" id="IPR032312">
    <property type="entry name" value="LacZ_4"/>
</dbReference>
<dbReference type="AlphaFoldDB" id="K1SBA7"/>
<accession>K1SBA7</accession>
<dbReference type="SUPFAM" id="SSF49303">
    <property type="entry name" value="beta-Galactosidase/glucuronidase domain"/>
    <property type="match status" value="1"/>
</dbReference>
<evidence type="ECO:0000259" key="6">
    <source>
        <dbReference type="Pfam" id="PF16353"/>
    </source>
</evidence>
<dbReference type="Pfam" id="PF16353">
    <property type="entry name" value="LacZ_4"/>
    <property type="match status" value="1"/>
</dbReference>
<comment type="catalytic activity">
    <reaction evidence="1">
        <text>Hydrolysis of terminal non-reducing beta-D-galactose residues in beta-D-galactosides.</text>
        <dbReference type="EC" id="3.2.1.23"/>
    </reaction>
</comment>
<feature type="non-terminal residue" evidence="7">
    <location>
        <position position="343"/>
    </location>
</feature>
<dbReference type="Pfam" id="PF02836">
    <property type="entry name" value="Glyco_hydro_2_C"/>
    <property type="match status" value="1"/>
</dbReference>
<comment type="caution">
    <text evidence="7">The sequence shown here is derived from an EMBL/GenBank/DDBJ whole genome shotgun (WGS) entry which is preliminary data.</text>
</comment>